<dbReference type="EMBL" id="BQKI01000011">
    <property type="protein sequence ID" value="GJN04588.1"/>
    <property type="molecule type" value="Genomic_DNA"/>
</dbReference>
<dbReference type="AlphaFoldDB" id="A0AAV5D0W1"/>
<evidence type="ECO:0000313" key="2">
    <source>
        <dbReference type="Proteomes" id="UP001054889"/>
    </source>
</evidence>
<reference evidence="1" key="1">
    <citation type="journal article" date="2018" name="DNA Res.">
        <title>Multiple hybrid de novo genome assembly of finger millet, an orphan allotetraploid crop.</title>
        <authorList>
            <person name="Hatakeyama M."/>
            <person name="Aluri S."/>
            <person name="Balachadran M.T."/>
            <person name="Sivarajan S.R."/>
            <person name="Patrignani A."/>
            <person name="Gruter S."/>
            <person name="Poveda L."/>
            <person name="Shimizu-Inatsugi R."/>
            <person name="Baeten J."/>
            <person name="Francoijs K.J."/>
            <person name="Nataraja K.N."/>
            <person name="Reddy Y.A.N."/>
            <person name="Phadnis S."/>
            <person name="Ravikumar R.L."/>
            <person name="Schlapbach R."/>
            <person name="Sreeman S.M."/>
            <person name="Shimizu K.K."/>
        </authorList>
    </citation>
    <scope>NUCLEOTIDE SEQUENCE</scope>
</reference>
<dbReference type="Proteomes" id="UP001054889">
    <property type="component" value="Unassembled WGS sequence"/>
</dbReference>
<sequence>MKSCLLMHNVNLVFISRLVKVPWPVSEREALLHYFEVEYLKEDVVIVIMKTAVSTVASCDEDYKKALRGPLYVRIREYQNSDNKVKITPTKENANNEILPEYPTGQNLMAVRNITPNSEIVEEEIEENTFSKDDSLLTVPHNQPAEQVLLVENNPFISPEVEQALGILDTAIAVIQGSKTDNISKLQNLLSYDGTLEDNTVGSSSSQSNLLNSDHLLNGRAVPASTHGSRVIQETNVMHNEKVSHRVEDDINNYPFKTQQFQP</sequence>
<keyword evidence="2" id="KW-1185">Reference proteome</keyword>
<gene>
    <name evidence="1" type="primary">ga22151</name>
    <name evidence="1" type="ORF">PR202_ga22151</name>
</gene>
<evidence type="ECO:0000313" key="1">
    <source>
        <dbReference type="EMBL" id="GJN04588.1"/>
    </source>
</evidence>
<name>A0AAV5D0W1_ELECO</name>
<comment type="caution">
    <text evidence="1">The sequence shown here is derived from an EMBL/GenBank/DDBJ whole genome shotgun (WGS) entry which is preliminary data.</text>
</comment>
<dbReference type="PANTHER" id="PTHR34560:SF1">
    <property type="entry name" value="START DOMAIN-CONTAINING PROTEIN"/>
    <property type="match status" value="1"/>
</dbReference>
<accession>A0AAV5D0W1</accession>
<reference evidence="1" key="2">
    <citation type="submission" date="2021-12" db="EMBL/GenBank/DDBJ databases">
        <title>Resequencing data analysis of finger millet.</title>
        <authorList>
            <person name="Hatakeyama M."/>
            <person name="Aluri S."/>
            <person name="Balachadran M.T."/>
            <person name="Sivarajan S.R."/>
            <person name="Poveda L."/>
            <person name="Shimizu-Inatsugi R."/>
            <person name="Schlapbach R."/>
            <person name="Sreeman S.M."/>
            <person name="Shimizu K.K."/>
        </authorList>
    </citation>
    <scope>NUCLEOTIDE SEQUENCE</scope>
</reference>
<organism evidence="1 2">
    <name type="scientific">Eleusine coracana subsp. coracana</name>
    <dbReference type="NCBI Taxonomy" id="191504"/>
    <lineage>
        <taxon>Eukaryota</taxon>
        <taxon>Viridiplantae</taxon>
        <taxon>Streptophyta</taxon>
        <taxon>Embryophyta</taxon>
        <taxon>Tracheophyta</taxon>
        <taxon>Spermatophyta</taxon>
        <taxon>Magnoliopsida</taxon>
        <taxon>Liliopsida</taxon>
        <taxon>Poales</taxon>
        <taxon>Poaceae</taxon>
        <taxon>PACMAD clade</taxon>
        <taxon>Chloridoideae</taxon>
        <taxon>Cynodonteae</taxon>
        <taxon>Eleusininae</taxon>
        <taxon>Eleusine</taxon>
    </lineage>
</organism>
<protein>
    <submittedName>
        <fullName evidence="1">Uncharacterized protein</fullName>
    </submittedName>
</protein>
<proteinExistence type="predicted"/>
<dbReference type="PANTHER" id="PTHR34560">
    <property type="entry name" value="POLYKETIDE CYCLASE/DEHYDRASE/LIPID TRANSPORT SUPERFAMILY PROTEIN"/>
    <property type="match status" value="1"/>
</dbReference>